<sequence>MKLTETPASAAVPYDAKAVEVRRHLLGDDVFEAMQRDMTALDAEWQAYTTNQLFGRTWARGILSHQQLSLINLAMLAGLGRMEEFELHLRIAVTRTQVPLVQLREVILHIGMYCGIPIARECFVIARRLLAELNVDLSGIDELA</sequence>
<organism evidence="2 3">
    <name type="scientific">Ottowia thiooxydans</name>
    <dbReference type="NCBI Taxonomy" id="219182"/>
    <lineage>
        <taxon>Bacteria</taxon>
        <taxon>Pseudomonadati</taxon>
        <taxon>Pseudomonadota</taxon>
        <taxon>Betaproteobacteria</taxon>
        <taxon>Burkholderiales</taxon>
        <taxon>Comamonadaceae</taxon>
        <taxon>Ottowia</taxon>
    </lineage>
</organism>
<name>A0ABV2QHD4_9BURK</name>
<dbReference type="Proteomes" id="UP001549320">
    <property type="component" value="Unassembled WGS sequence"/>
</dbReference>
<comment type="caution">
    <text evidence="2">The sequence shown here is derived from an EMBL/GenBank/DDBJ whole genome shotgun (WGS) entry which is preliminary data.</text>
</comment>
<keyword evidence="3" id="KW-1185">Reference proteome</keyword>
<reference evidence="2 3" key="1">
    <citation type="submission" date="2024-06" db="EMBL/GenBank/DDBJ databases">
        <title>Sorghum-associated microbial communities from plants grown in Nebraska, USA.</title>
        <authorList>
            <person name="Schachtman D."/>
        </authorList>
    </citation>
    <scope>NUCLEOTIDE SEQUENCE [LARGE SCALE GENOMIC DNA]</scope>
    <source>
        <strain evidence="2 3">2709</strain>
    </source>
</reference>
<dbReference type="RefSeq" id="WP_354449416.1">
    <property type="nucleotide sequence ID" value="NZ_JBEPSH010000018.1"/>
</dbReference>
<proteinExistence type="predicted"/>
<evidence type="ECO:0000313" key="2">
    <source>
        <dbReference type="EMBL" id="MET4580463.1"/>
    </source>
</evidence>
<gene>
    <name evidence="2" type="ORF">ABIE13_005604</name>
</gene>
<accession>A0ABV2QHD4</accession>
<dbReference type="InterPro" id="IPR029032">
    <property type="entry name" value="AhpD-like"/>
</dbReference>
<protein>
    <submittedName>
        <fullName evidence="2">4-carboxymuconolactone decarboxylase</fullName>
        <ecNumber evidence="2">4.1.1.44</ecNumber>
    </submittedName>
</protein>
<evidence type="ECO:0000313" key="3">
    <source>
        <dbReference type="Proteomes" id="UP001549320"/>
    </source>
</evidence>
<dbReference type="SUPFAM" id="SSF69118">
    <property type="entry name" value="AhpD-like"/>
    <property type="match status" value="1"/>
</dbReference>
<dbReference type="Gene3D" id="1.20.1290.10">
    <property type="entry name" value="AhpD-like"/>
    <property type="match status" value="1"/>
</dbReference>
<dbReference type="EMBL" id="JBEPSH010000018">
    <property type="protein sequence ID" value="MET4580463.1"/>
    <property type="molecule type" value="Genomic_DNA"/>
</dbReference>
<feature type="domain" description="Carboxymuconolactone decarboxylase-like" evidence="1">
    <location>
        <begin position="44"/>
        <end position="126"/>
    </location>
</feature>
<dbReference type="Pfam" id="PF02627">
    <property type="entry name" value="CMD"/>
    <property type="match status" value="1"/>
</dbReference>
<dbReference type="PANTHER" id="PTHR33570">
    <property type="entry name" value="4-CARBOXYMUCONOLACTONE DECARBOXYLASE FAMILY PROTEIN"/>
    <property type="match status" value="1"/>
</dbReference>
<dbReference type="GO" id="GO:0047575">
    <property type="term" value="F:4-carboxymuconolactone decarboxylase activity"/>
    <property type="evidence" value="ECO:0007669"/>
    <property type="project" value="UniProtKB-EC"/>
</dbReference>
<dbReference type="EC" id="4.1.1.44" evidence="2"/>
<dbReference type="InterPro" id="IPR003779">
    <property type="entry name" value="CMD-like"/>
</dbReference>
<evidence type="ECO:0000259" key="1">
    <source>
        <dbReference type="Pfam" id="PF02627"/>
    </source>
</evidence>
<dbReference type="InterPro" id="IPR052512">
    <property type="entry name" value="4CMD/NDH-1_regulator"/>
</dbReference>
<keyword evidence="2" id="KW-0456">Lyase</keyword>
<dbReference type="PANTHER" id="PTHR33570:SF2">
    <property type="entry name" value="CARBOXYMUCONOLACTONE DECARBOXYLASE-LIKE DOMAIN-CONTAINING PROTEIN"/>
    <property type="match status" value="1"/>
</dbReference>